<proteinExistence type="inferred from homology"/>
<evidence type="ECO:0000256" key="1">
    <source>
        <dbReference type="ARBA" id="ARBA00004418"/>
    </source>
</evidence>
<dbReference type="InterPro" id="IPR018313">
    <property type="entry name" value="SBP_3_CS"/>
</dbReference>
<dbReference type="AlphaFoldDB" id="K7ZY40"/>
<keyword evidence="6" id="KW-0029">Amino-acid transport</keyword>
<name>K7ZY40_9ENTR</name>
<evidence type="ECO:0000256" key="7">
    <source>
        <dbReference type="ARBA" id="ARBA00023157"/>
    </source>
</evidence>
<keyword evidence="3" id="KW-0813">Transport</keyword>
<evidence type="ECO:0000256" key="9">
    <source>
        <dbReference type="SAM" id="SignalP"/>
    </source>
</evidence>
<evidence type="ECO:0000256" key="6">
    <source>
        <dbReference type="ARBA" id="ARBA00022970"/>
    </source>
</evidence>
<dbReference type="EMBL" id="CAKW01000022">
    <property type="protein sequence ID" value="CCJ71321.1"/>
    <property type="molecule type" value="Genomic_DNA"/>
</dbReference>
<organism evidence="11 12">
    <name type="scientific">Cronobacter condimenti 1330</name>
    <dbReference type="NCBI Taxonomy" id="1073999"/>
    <lineage>
        <taxon>Bacteria</taxon>
        <taxon>Pseudomonadati</taxon>
        <taxon>Pseudomonadota</taxon>
        <taxon>Gammaproteobacteria</taxon>
        <taxon>Enterobacterales</taxon>
        <taxon>Enterobacteriaceae</taxon>
        <taxon>Cronobacter</taxon>
    </lineage>
</organism>
<accession>K7ZY40</accession>
<comment type="subcellular location">
    <subcellularLocation>
        <location evidence="1">Periplasm</location>
    </subcellularLocation>
</comment>
<dbReference type="STRING" id="1073999.AFK62_13545"/>
<dbReference type="CDD" id="cd13703">
    <property type="entry name" value="PBP2_HisJ_LAO"/>
    <property type="match status" value="1"/>
</dbReference>
<dbReference type="PROSITE" id="PS01039">
    <property type="entry name" value="SBP_BACTERIAL_3"/>
    <property type="match status" value="1"/>
</dbReference>
<feature type="domain" description="Solute-binding protein family 3/N-terminal" evidence="10">
    <location>
        <begin position="44"/>
        <end position="273"/>
    </location>
</feature>
<evidence type="ECO:0000259" key="10">
    <source>
        <dbReference type="SMART" id="SM00062"/>
    </source>
</evidence>
<sequence>MQFFRLTLYFARLMRIVMKKRLLALSLGLALSSISGTFAAIPQHLRIGTDPTYAPFESKNAQGELIGFDIDLAKELCKRIQTQCSFVEQPLDALIPSLKAKKIDAIMSSLSITEKRQQEIAFTDKLYAADSRLVVAKGSSVQPTLEALKGKRVGVLQGTTQETYGNVHWAPEGVEIVSYQGQDNIYSDLTAGRIDAAFQDEVAASEGFLKQPVGKGYQFGGPSIKDEKLFGVGTGMGIRKDDSELREALNKAFAEMRADGTYEKLAKKYFDFNVYGE</sequence>
<dbReference type="PANTHER" id="PTHR35936">
    <property type="entry name" value="MEMBRANE-BOUND LYTIC MUREIN TRANSGLYCOSYLASE F"/>
    <property type="match status" value="1"/>
</dbReference>
<dbReference type="InterPro" id="IPR005768">
    <property type="entry name" value="Lys_Arg_Orn-bd"/>
</dbReference>
<dbReference type="Pfam" id="PF00497">
    <property type="entry name" value="SBP_bac_3"/>
    <property type="match status" value="1"/>
</dbReference>
<keyword evidence="4 9" id="KW-0732">Signal</keyword>
<dbReference type="SUPFAM" id="SSF53850">
    <property type="entry name" value="Periplasmic binding protein-like II"/>
    <property type="match status" value="1"/>
</dbReference>
<dbReference type="NCBIfam" id="TIGR01096">
    <property type="entry name" value="3A0103s03R"/>
    <property type="match status" value="1"/>
</dbReference>
<gene>
    <name evidence="11" type="ORF">BN137_658</name>
</gene>
<comment type="similarity">
    <text evidence="2 8">Belongs to the bacterial solute-binding protein 3 family.</text>
</comment>
<dbReference type="Proteomes" id="UP000009340">
    <property type="component" value="Unassembled WGS sequence"/>
</dbReference>
<comment type="caution">
    <text evidence="11">The sequence shown here is derived from an EMBL/GenBank/DDBJ whole genome shotgun (WGS) entry which is preliminary data.</text>
</comment>
<evidence type="ECO:0000256" key="5">
    <source>
        <dbReference type="ARBA" id="ARBA00022764"/>
    </source>
</evidence>
<dbReference type="NCBIfam" id="NF011965">
    <property type="entry name" value="PRK15437.1"/>
    <property type="match status" value="1"/>
</dbReference>
<evidence type="ECO:0000313" key="12">
    <source>
        <dbReference type="Proteomes" id="UP000009340"/>
    </source>
</evidence>
<dbReference type="GO" id="GO:0006865">
    <property type="term" value="P:amino acid transport"/>
    <property type="evidence" value="ECO:0007669"/>
    <property type="project" value="UniProtKB-KW"/>
</dbReference>
<evidence type="ECO:0000256" key="3">
    <source>
        <dbReference type="ARBA" id="ARBA00022448"/>
    </source>
</evidence>
<dbReference type="eggNOG" id="COG0834">
    <property type="taxonomic scope" value="Bacteria"/>
</dbReference>
<evidence type="ECO:0000256" key="2">
    <source>
        <dbReference type="ARBA" id="ARBA00010333"/>
    </source>
</evidence>
<keyword evidence="7" id="KW-1015">Disulfide bond</keyword>
<dbReference type="FunFam" id="3.40.190.10:FF:000020">
    <property type="entry name" value="Histidine ABC transporter substrate-binding periplasmic protein"/>
    <property type="match status" value="1"/>
</dbReference>
<dbReference type="SMART" id="SM00062">
    <property type="entry name" value="PBPb"/>
    <property type="match status" value="1"/>
</dbReference>
<keyword evidence="5" id="KW-0574">Periplasm</keyword>
<reference evidence="11" key="1">
    <citation type="submission" date="2012-07" db="EMBL/GenBank/DDBJ databases">
        <authorList>
            <person name="Cummings C."/>
        </authorList>
    </citation>
    <scope>NUCLEOTIDE SEQUENCE</scope>
    <source>
        <strain evidence="11">1330</strain>
    </source>
</reference>
<evidence type="ECO:0000256" key="4">
    <source>
        <dbReference type="ARBA" id="ARBA00022729"/>
    </source>
</evidence>
<evidence type="ECO:0000256" key="8">
    <source>
        <dbReference type="RuleBase" id="RU003744"/>
    </source>
</evidence>
<dbReference type="GO" id="GO:0030288">
    <property type="term" value="C:outer membrane-bounded periplasmic space"/>
    <property type="evidence" value="ECO:0007669"/>
    <property type="project" value="InterPro"/>
</dbReference>
<feature type="signal peptide" evidence="9">
    <location>
        <begin position="1"/>
        <end position="39"/>
    </location>
</feature>
<evidence type="ECO:0000313" key="11">
    <source>
        <dbReference type="EMBL" id="CCJ71321.1"/>
    </source>
</evidence>
<dbReference type="InterPro" id="IPR001638">
    <property type="entry name" value="Solute-binding_3/MltF_N"/>
</dbReference>
<dbReference type="Gene3D" id="3.40.190.10">
    <property type="entry name" value="Periplasmic binding protein-like II"/>
    <property type="match status" value="2"/>
</dbReference>
<protein>
    <submittedName>
        <fullName evidence="11">Histidine ABC transporter, histidine-binding periplasmic protein HisJ (TC 3.A.1.3.1)</fullName>
    </submittedName>
</protein>
<dbReference type="PANTHER" id="PTHR35936:SF13">
    <property type="entry name" value="HISTIDINE-BINDING PERIPLASMIC PROTEIN"/>
    <property type="match status" value="1"/>
</dbReference>
<feature type="chain" id="PRO_5003914516" evidence="9">
    <location>
        <begin position="40"/>
        <end position="277"/>
    </location>
</feature>